<proteinExistence type="predicted"/>
<sequence>MSKDPAARDGNVIGRQEIGSRRVVALQGDLTAQHVDAIVNAANEQLQHGGGVAAAIAKAGGHDIQRESDAWLHEHGEVGHGEAAVTSAGRMPADYVVHVVGPRYKDGQDNARLLRETVAAALDAARDYDCKSIALPAISAGIFGYPADEATRVIGEACLAWLGDDAGSLTEVRLVGIDQRGAELFAAGIGGASTLRGGSDPRN</sequence>
<organism evidence="2 3">
    <name type="scientific">Egibacter rhizosphaerae</name>
    <dbReference type="NCBI Taxonomy" id="1670831"/>
    <lineage>
        <taxon>Bacteria</taxon>
        <taxon>Bacillati</taxon>
        <taxon>Actinomycetota</taxon>
        <taxon>Nitriliruptoria</taxon>
        <taxon>Egibacterales</taxon>
        <taxon>Egibacteraceae</taxon>
        <taxon>Egibacter</taxon>
    </lineage>
</organism>
<evidence type="ECO:0000313" key="3">
    <source>
        <dbReference type="Proteomes" id="UP000291469"/>
    </source>
</evidence>
<name>A0A411YH58_9ACTN</name>
<dbReference type="PANTHER" id="PTHR11106">
    <property type="entry name" value="GANGLIOSIDE INDUCED DIFFERENTIATION ASSOCIATED PROTEIN 2-RELATED"/>
    <property type="match status" value="1"/>
</dbReference>
<gene>
    <name evidence="2" type="ORF">ER308_14185</name>
</gene>
<dbReference type="CDD" id="cd02907">
    <property type="entry name" value="Macro_Af1521_BAL-like"/>
    <property type="match status" value="1"/>
</dbReference>
<dbReference type="PROSITE" id="PS51154">
    <property type="entry name" value="MACRO"/>
    <property type="match status" value="1"/>
</dbReference>
<reference evidence="2 3" key="1">
    <citation type="submission" date="2019-01" db="EMBL/GenBank/DDBJ databases">
        <title>Egibacter rhizosphaerae EGI 80759T.</title>
        <authorList>
            <person name="Chen D.-D."/>
            <person name="Tian Y."/>
            <person name="Jiao J.-Y."/>
            <person name="Zhang X.-T."/>
            <person name="Zhang Y.-G."/>
            <person name="Zhang Y."/>
            <person name="Xiao M."/>
            <person name="Shu W.-S."/>
            <person name="Li W.-J."/>
        </authorList>
    </citation>
    <scope>NUCLEOTIDE SEQUENCE [LARGE SCALE GENOMIC DNA]</scope>
    <source>
        <strain evidence="2 3">EGI 80759</strain>
    </source>
</reference>
<dbReference type="InterPro" id="IPR002589">
    <property type="entry name" value="Macro_dom"/>
</dbReference>
<dbReference type="Gene3D" id="3.40.220.10">
    <property type="entry name" value="Leucine Aminopeptidase, subunit E, domain 1"/>
    <property type="match status" value="1"/>
</dbReference>
<dbReference type="Pfam" id="PF01661">
    <property type="entry name" value="Macro"/>
    <property type="match status" value="1"/>
</dbReference>
<evidence type="ECO:0000313" key="2">
    <source>
        <dbReference type="EMBL" id="QBI20594.1"/>
    </source>
</evidence>
<dbReference type="PANTHER" id="PTHR11106:SF111">
    <property type="entry name" value="MACRO DOMAIN-CONTAINING PROTEIN"/>
    <property type="match status" value="1"/>
</dbReference>
<dbReference type="AlphaFoldDB" id="A0A411YH58"/>
<evidence type="ECO:0000259" key="1">
    <source>
        <dbReference type="PROSITE" id="PS51154"/>
    </source>
</evidence>
<feature type="domain" description="Macro" evidence="1">
    <location>
        <begin position="10"/>
        <end position="193"/>
    </location>
</feature>
<accession>A0A411YH58</accession>
<dbReference type="SMART" id="SM00506">
    <property type="entry name" value="A1pp"/>
    <property type="match status" value="1"/>
</dbReference>
<dbReference type="RefSeq" id="WP_131155589.1">
    <property type="nucleotide sequence ID" value="NZ_CP036402.1"/>
</dbReference>
<keyword evidence="3" id="KW-1185">Reference proteome</keyword>
<dbReference type="InterPro" id="IPR043472">
    <property type="entry name" value="Macro_dom-like"/>
</dbReference>
<protein>
    <submittedName>
        <fullName evidence="2">Macro domain-containing protein</fullName>
    </submittedName>
</protein>
<dbReference type="EMBL" id="CP036402">
    <property type="protein sequence ID" value="QBI20594.1"/>
    <property type="molecule type" value="Genomic_DNA"/>
</dbReference>
<dbReference type="KEGG" id="erz:ER308_14185"/>
<dbReference type="SUPFAM" id="SSF52949">
    <property type="entry name" value="Macro domain-like"/>
    <property type="match status" value="1"/>
</dbReference>
<dbReference type="OrthoDB" id="6194521at2"/>
<dbReference type="Proteomes" id="UP000291469">
    <property type="component" value="Chromosome"/>
</dbReference>